<proteinExistence type="predicted"/>
<dbReference type="Proteomes" id="UP000627166">
    <property type="component" value="Unassembled WGS sequence"/>
</dbReference>
<feature type="domain" description="AAA+ ATPase" evidence="1">
    <location>
        <begin position="23"/>
        <end position="239"/>
    </location>
</feature>
<evidence type="ECO:0000259" key="1">
    <source>
        <dbReference type="SMART" id="SM00382"/>
    </source>
</evidence>
<keyword evidence="3" id="KW-1185">Reference proteome</keyword>
<dbReference type="RefSeq" id="WP_191739880.1">
    <property type="nucleotide sequence ID" value="NZ_JACSQB010000052.1"/>
</dbReference>
<evidence type="ECO:0000313" key="3">
    <source>
        <dbReference type="Proteomes" id="UP000627166"/>
    </source>
</evidence>
<name>A0ABR8YRM9_9CLOT</name>
<dbReference type="EMBL" id="JACSQB010000052">
    <property type="protein sequence ID" value="MBD8046906.1"/>
    <property type="molecule type" value="Genomic_DNA"/>
</dbReference>
<gene>
    <name evidence="2" type="ORF">H9637_07605</name>
</gene>
<comment type="caution">
    <text evidence="2">The sequence shown here is derived from an EMBL/GenBank/DDBJ whole genome shotgun (WGS) entry which is preliminary data.</text>
</comment>
<dbReference type="InterPro" id="IPR003593">
    <property type="entry name" value="AAA+_ATPase"/>
</dbReference>
<protein>
    <recommendedName>
        <fullName evidence="1">AAA+ ATPase domain-containing protein</fullName>
    </recommendedName>
</protein>
<dbReference type="SMART" id="SM00382">
    <property type="entry name" value="AAA"/>
    <property type="match status" value="1"/>
</dbReference>
<sequence>MYINSYQTMLTEIKNKILNKELKHRNTIIVGDNSSGKSEILRQILIKQQNGYYFIDSVNRSFNYEKVSKSEDLFETYKSVVKYRLSENNFNLVDTFDLHSTGLDVIEKIYFNYNEELKAMLKSFLNIDFRIDIIVDEVLGKKKVLNIDNNIEKLSTGYQAIIRLFLELIYFKHSLEKNITNPVVVIDEINEFLSTKNEERILPYLIKIFENMNFIVTTHSADVVASSIDCNIIVISGSNYECLDGNDFSSVTDVREIFEKIYELSSDNKTNSIEITLRNLLNCKISETWTEVEEKRLKDIDELVLTNSQKFILNQIKSW</sequence>
<reference evidence="2 3" key="1">
    <citation type="submission" date="2020-08" db="EMBL/GenBank/DDBJ databases">
        <title>A Genomic Blueprint of the Chicken Gut Microbiome.</title>
        <authorList>
            <person name="Gilroy R."/>
            <person name="Ravi A."/>
            <person name="Getino M."/>
            <person name="Pursley I."/>
            <person name="Horton D.L."/>
            <person name="Alikhan N.-F."/>
            <person name="Baker D."/>
            <person name="Gharbi K."/>
            <person name="Hall N."/>
            <person name="Watson M."/>
            <person name="Adriaenssens E.M."/>
            <person name="Foster-Nyarko E."/>
            <person name="Jarju S."/>
            <person name="Secka A."/>
            <person name="Antonio M."/>
            <person name="Oren A."/>
            <person name="Chaudhuri R."/>
            <person name="La Ragione R.M."/>
            <person name="Hildebrand F."/>
            <person name="Pallen M.J."/>
        </authorList>
    </citation>
    <scope>NUCLEOTIDE SEQUENCE [LARGE SCALE GENOMIC DNA]</scope>
    <source>
        <strain evidence="2 3">N37</strain>
    </source>
</reference>
<accession>A0ABR8YRM9</accession>
<evidence type="ECO:0000313" key="2">
    <source>
        <dbReference type="EMBL" id="MBD8046906.1"/>
    </source>
</evidence>
<dbReference type="Gene3D" id="3.40.50.300">
    <property type="entry name" value="P-loop containing nucleotide triphosphate hydrolases"/>
    <property type="match status" value="1"/>
</dbReference>
<dbReference type="InterPro" id="IPR027417">
    <property type="entry name" value="P-loop_NTPase"/>
</dbReference>
<organism evidence="2 3">
    <name type="scientific">Clostridium faecium</name>
    <dbReference type="NCBI Taxonomy" id="2762223"/>
    <lineage>
        <taxon>Bacteria</taxon>
        <taxon>Bacillati</taxon>
        <taxon>Bacillota</taxon>
        <taxon>Clostridia</taxon>
        <taxon>Eubacteriales</taxon>
        <taxon>Clostridiaceae</taxon>
        <taxon>Clostridium</taxon>
    </lineage>
</organism>
<dbReference type="SUPFAM" id="SSF52540">
    <property type="entry name" value="P-loop containing nucleoside triphosphate hydrolases"/>
    <property type="match status" value="1"/>
</dbReference>